<name>A0A1F5EH05_9BACT</name>
<organism evidence="1 2">
    <name type="scientific">Candidatus Campbellbacteria bacterium RIFCSPLOWO2_02_35_12</name>
    <dbReference type="NCBI Taxonomy" id="1797580"/>
    <lineage>
        <taxon>Bacteria</taxon>
        <taxon>Candidatus Campbelliibacteriota</taxon>
    </lineage>
</organism>
<dbReference type="Proteomes" id="UP000186029">
    <property type="component" value="Unassembled WGS sequence"/>
</dbReference>
<dbReference type="EMBL" id="MFAC01000024">
    <property type="protein sequence ID" value="OGD66663.1"/>
    <property type="molecule type" value="Genomic_DNA"/>
</dbReference>
<accession>A0A1F5EH05</accession>
<sequence>MNIFFVAHVNNGNKLSHSKEQVSNTALFLKKKYKLFIGSRILSSNESVVFAEIIKKTLGLKKNNKKVAWLNYRNYAHQNSRFEITDRILKFVSNKKGLRNLIIIARVDNIKTILDVLIKERNFCGNSIPLTEYKHGALFLVDRNREVVEKLFEPSEFHN</sequence>
<dbReference type="STRING" id="1797580.A2Z61_01710"/>
<protein>
    <submittedName>
        <fullName evidence="1">Uncharacterized protein</fullName>
    </submittedName>
</protein>
<reference evidence="1 2" key="1">
    <citation type="journal article" date="2016" name="Nat. Commun.">
        <title>Thousands of microbial genomes shed light on interconnected biogeochemical processes in an aquifer system.</title>
        <authorList>
            <person name="Anantharaman K."/>
            <person name="Brown C.T."/>
            <person name="Hug L.A."/>
            <person name="Sharon I."/>
            <person name="Castelle C.J."/>
            <person name="Probst A.J."/>
            <person name="Thomas B.C."/>
            <person name="Singh A."/>
            <person name="Wilkins M.J."/>
            <person name="Karaoz U."/>
            <person name="Brodie E.L."/>
            <person name="Williams K.H."/>
            <person name="Hubbard S.S."/>
            <person name="Banfield J.F."/>
        </authorList>
    </citation>
    <scope>NUCLEOTIDE SEQUENCE [LARGE SCALE GENOMIC DNA]</scope>
</reference>
<evidence type="ECO:0000313" key="2">
    <source>
        <dbReference type="Proteomes" id="UP000186029"/>
    </source>
</evidence>
<proteinExistence type="predicted"/>
<dbReference type="AlphaFoldDB" id="A0A1F5EH05"/>
<gene>
    <name evidence="1" type="ORF">A2Z61_01710</name>
</gene>
<comment type="caution">
    <text evidence="1">The sequence shown here is derived from an EMBL/GenBank/DDBJ whole genome shotgun (WGS) entry which is preliminary data.</text>
</comment>
<evidence type="ECO:0000313" key="1">
    <source>
        <dbReference type="EMBL" id="OGD66663.1"/>
    </source>
</evidence>